<dbReference type="AlphaFoldDB" id="A0AAW2GBA8"/>
<name>A0AAW2GBA8_9HYME</name>
<dbReference type="Proteomes" id="UP001430953">
    <property type="component" value="Unassembled WGS sequence"/>
</dbReference>
<evidence type="ECO:0000256" key="1">
    <source>
        <dbReference type="SAM" id="MobiDB-lite"/>
    </source>
</evidence>
<protein>
    <submittedName>
        <fullName evidence="2">Uncharacterized protein</fullName>
    </submittedName>
</protein>
<comment type="caution">
    <text evidence="2">The sequence shown here is derived from an EMBL/GenBank/DDBJ whole genome shotgun (WGS) entry which is preliminary data.</text>
</comment>
<feature type="region of interest" description="Disordered" evidence="1">
    <location>
        <begin position="75"/>
        <end position="94"/>
    </location>
</feature>
<keyword evidence="3" id="KW-1185">Reference proteome</keyword>
<feature type="compositionally biased region" description="Low complexity" evidence="1">
    <location>
        <begin position="75"/>
        <end position="88"/>
    </location>
</feature>
<reference evidence="2 3" key="1">
    <citation type="submission" date="2023-03" db="EMBL/GenBank/DDBJ databases">
        <title>High recombination rates correlate with genetic variation in Cardiocondyla obscurior ants.</title>
        <authorList>
            <person name="Errbii M."/>
        </authorList>
    </citation>
    <scope>NUCLEOTIDE SEQUENCE [LARGE SCALE GENOMIC DNA]</scope>
    <source>
        <strain evidence="2">Alpha-2009</strain>
        <tissue evidence="2">Whole body</tissue>
    </source>
</reference>
<evidence type="ECO:0000313" key="2">
    <source>
        <dbReference type="EMBL" id="KAL0124833.1"/>
    </source>
</evidence>
<organism evidence="2 3">
    <name type="scientific">Cardiocondyla obscurior</name>
    <dbReference type="NCBI Taxonomy" id="286306"/>
    <lineage>
        <taxon>Eukaryota</taxon>
        <taxon>Metazoa</taxon>
        <taxon>Ecdysozoa</taxon>
        <taxon>Arthropoda</taxon>
        <taxon>Hexapoda</taxon>
        <taxon>Insecta</taxon>
        <taxon>Pterygota</taxon>
        <taxon>Neoptera</taxon>
        <taxon>Endopterygota</taxon>
        <taxon>Hymenoptera</taxon>
        <taxon>Apocrita</taxon>
        <taxon>Aculeata</taxon>
        <taxon>Formicoidea</taxon>
        <taxon>Formicidae</taxon>
        <taxon>Myrmicinae</taxon>
        <taxon>Cardiocondyla</taxon>
    </lineage>
</organism>
<gene>
    <name evidence="2" type="ORF">PUN28_006591</name>
</gene>
<sequence>MRLKDLKIRFLPSGSSSSSQSRRNLSYRRDDRLANVISCIDRVALTIACNGSCKDVEAPCISSLGQRRVSVKVRPVSSSYTRTSSQYRSRCRHR</sequence>
<proteinExistence type="predicted"/>
<accession>A0AAW2GBA8</accession>
<evidence type="ECO:0000313" key="3">
    <source>
        <dbReference type="Proteomes" id="UP001430953"/>
    </source>
</evidence>
<dbReference type="EMBL" id="JADYXP020000005">
    <property type="protein sequence ID" value="KAL0124833.1"/>
    <property type="molecule type" value="Genomic_DNA"/>
</dbReference>